<dbReference type="FunFam" id="3.30.565.10:FF:000006">
    <property type="entry name" value="Sensor histidine kinase WalK"/>
    <property type="match status" value="1"/>
</dbReference>
<dbReference type="Proteomes" id="UP001281024">
    <property type="component" value="Unassembled WGS sequence"/>
</dbReference>
<evidence type="ECO:0000259" key="10">
    <source>
        <dbReference type="PROSITE" id="PS50109"/>
    </source>
</evidence>
<dbReference type="PANTHER" id="PTHR43711:SF26">
    <property type="entry name" value="SENSOR HISTIDINE KINASE RCSC"/>
    <property type="match status" value="1"/>
</dbReference>
<dbReference type="CDD" id="cd06225">
    <property type="entry name" value="HAMP"/>
    <property type="match status" value="1"/>
</dbReference>
<dbReference type="InterPro" id="IPR005467">
    <property type="entry name" value="His_kinase_dom"/>
</dbReference>
<keyword evidence="5" id="KW-0808">Transferase</keyword>
<dbReference type="Pfam" id="PF00672">
    <property type="entry name" value="HAMP"/>
    <property type="match status" value="1"/>
</dbReference>
<dbReference type="PANTHER" id="PTHR43711">
    <property type="entry name" value="TWO-COMPONENT HISTIDINE KINASE"/>
    <property type="match status" value="1"/>
</dbReference>
<dbReference type="Pfam" id="PF00512">
    <property type="entry name" value="HisKA"/>
    <property type="match status" value="1"/>
</dbReference>
<dbReference type="InterPro" id="IPR003660">
    <property type="entry name" value="HAMP_dom"/>
</dbReference>
<evidence type="ECO:0000256" key="6">
    <source>
        <dbReference type="ARBA" id="ARBA00022777"/>
    </source>
</evidence>
<dbReference type="SUPFAM" id="SSF158472">
    <property type="entry name" value="HAMP domain-like"/>
    <property type="match status" value="1"/>
</dbReference>
<dbReference type="FunFam" id="1.10.287.130:FF:000001">
    <property type="entry name" value="Two-component sensor histidine kinase"/>
    <property type="match status" value="1"/>
</dbReference>
<dbReference type="SUPFAM" id="SSF55874">
    <property type="entry name" value="ATPase domain of HSP90 chaperone/DNA topoisomerase II/histidine kinase"/>
    <property type="match status" value="1"/>
</dbReference>
<dbReference type="SMART" id="SM00388">
    <property type="entry name" value="HisKA"/>
    <property type="match status" value="1"/>
</dbReference>
<dbReference type="InterPro" id="IPR036890">
    <property type="entry name" value="HATPase_C_sf"/>
</dbReference>
<comment type="caution">
    <text evidence="12">The sequence shown here is derived from an EMBL/GenBank/DDBJ whole genome shotgun (WGS) entry which is preliminary data.</text>
</comment>
<evidence type="ECO:0000259" key="11">
    <source>
        <dbReference type="PROSITE" id="PS50885"/>
    </source>
</evidence>
<dbReference type="RefSeq" id="WP_071419553.1">
    <property type="nucleotide sequence ID" value="NZ_MLKQ01000252.1"/>
</dbReference>
<dbReference type="AlphaFoldDB" id="A0AAJ2UBK5"/>
<evidence type="ECO:0000256" key="8">
    <source>
        <dbReference type="ARBA" id="ARBA00023136"/>
    </source>
</evidence>
<evidence type="ECO:0000256" key="7">
    <source>
        <dbReference type="ARBA" id="ARBA00023012"/>
    </source>
</evidence>
<comment type="subcellular location">
    <subcellularLocation>
        <location evidence="2">Membrane</location>
    </subcellularLocation>
</comment>
<dbReference type="GO" id="GO:0016020">
    <property type="term" value="C:membrane"/>
    <property type="evidence" value="ECO:0007669"/>
    <property type="project" value="UniProtKB-SubCell"/>
</dbReference>
<keyword evidence="9" id="KW-1133">Transmembrane helix</keyword>
<dbReference type="PRINTS" id="PR00344">
    <property type="entry name" value="BCTRLSENSOR"/>
</dbReference>
<evidence type="ECO:0000313" key="13">
    <source>
        <dbReference type="Proteomes" id="UP001281024"/>
    </source>
</evidence>
<gene>
    <name evidence="12" type="ORF">GA838_06745</name>
</gene>
<keyword evidence="7" id="KW-0902">Two-component regulatory system</keyword>
<accession>A0AAJ2UBK5</accession>
<dbReference type="SMART" id="SM00387">
    <property type="entry name" value="HATPase_c"/>
    <property type="match status" value="1"/>
</dbReference>
<feature type="domain" description="Histidine kinase" evidence="10">
    <location>
        <begin position="140"/>
        <end position="351"/>
    </location>
</feature>
<comment type="catalytic activity">
    <reaction evidence="1">
        <text>ATP + protein L-histidine = ADP + protein N-phospho-L-histidine.</text>
        <dbReference type="EC" id="2.7.13.3"/>
    </reaction>
</comment>
<dbReference type="InterPro" id="IPR003661">
    <property type="entry name" value="HisK_dim/P_dom"/>
</dbReference>
<evidence type="ECO:0000256" key="4">
    <source>
        <dbReference type="ARBA" id="ARBA00022553"/>
    </source>
</evidence>
<evidence type="ECO:0000256" key="5">
    <source>
        <dbReference type="ARBA" id="ARBA00022679"/>
    </source>
</evidence>
<name>A0AAJ2UBK5_OENOE</name>
<dbReference type="InterPro" id="IPR003594">
    <property type="entry name" value="HATPase_dom"/>
</dbReference>
<dbReference type="GO" id="GO:0000155">
    <property type="term" value="F:phosphorelay sensor kinase activity"/>
    <property type="evidence" value="ECO:0007669"/>
    <property type="project" value="InterPro"/>
</dbReference>
<evidence type="ECO:0000256" key="2">
    <source>
        <dbReference type="ARBA" id="ARBA00004370"/>
    </source>
</evidence>
<dbReference type="SMART" id="SM00304">
    <property type="entry name" value="HAMP"/>
    <property type="match status" value="1"/>
</dbReference>
<feature type="transmembrane region" description="Helical" evidence="9">
    <location>
        <begin position="52"/>
        <end position="76"/>
    </location>
</feature>
<feature type="transmembrane region" description="Helical" evidence="9">
    <location>
        <begin position="20"/>
        <end position="40"/>
    </location>
</feature>
<keyword evidence="9" id="KW-0812">Transmembrane</keyword>
<dbReference type="Gene3D" id="6.10.340.10">
    <property type="match status" value="1"/>
</dbReference>
<dbReference type="InterPro" id="IPR050736">
    <property type="entry name" value="Sensor_HK_Regulatory"/>
</dbReference>
<keyword evidence="6" id="KW-0418">Kinase</keyword>
<feature type="domain" description="HAMP" evidence="11">
    <location>
        <begin position="76"/>
        <end position="132"/>
    </location>
</feature>
<evidence type="ECO:0000256" key="3">
    <source>
        <dbReference type="ARBA" id="ARBA00012438"/>
    </source>
</evidence>
<keyword evidence="4" id="KW-0597">Phosphoprotein</keyword>
<dbReference type="EMBL" id="WERV01000005">
    <property type="protein sequence ID" value="MDV7715441.1"/>
    <property type="molecule type" value="Genomic_DNA"/>
</dbReference>
<dbReference type="CDD" id="cd00082">
    <property type="entry name" value="HisKA"/>
    <property type="match status" value="1"/>
</dbReference>
<dbReference type="Gene3D" id="1.10.287.130">
    <property type="match status" value="1"/>
</dbReference>
<organism evidence="12 13">
    <name type="scientific">Oenococcus oeni</name>
    <name type="common">Leuconostoc oenos</name>
    <dbReference type="NCBI Taxonomy" id="1247"/>
    <lineage>
        <taxon>Bacteria</taxon>
        <taxon>Bacillati</taxon>
        <taxon>Bacillota</taxon>
        <taxon>Bacilli</taxon>
        <taxon>Lactobacillales</taxon>
        <taxon>Lactobacillaceae</taxon>
        <taxon>Oenococcus</taxon>
    </lineage>
</organism>
<evidence type="ECO:0000256" key="1">
    <source>
        <dbReference type="ARBA" id="ARBA00000085"/>
    </source>
</evidence>
<reference evidence="12" key="1">
    <citation type="submission" date="2019-10" db="EMBL/GenBank/DDBJ databases">
        <title>Malate fermentation in French cider.</title>
        <authorList>
            <person name="Cousin F.J."/>
            <person name="Medina Fernandez S."/>
            <person name="Misery B."/>
            <person name="Laplace J.-M."/>
            <person name="Cretenet M."/>
        </authorList>
    </citation>
    <scope>NUCLEOTIDE SEQUENCE</scope>
    <source>
        <strain evidence="12">UCMA15129</strain>
    </source>
</reference>
<dbReference type="PROSITE" id="PS50885">
    <property type="entry name" value="HAMP"/>
    <property type="match status" value="1"/>
</dbReference>
<sequence>MKNKRKQVKAKVISTKEYLLLFLATIVVCGGYSGILLAAVKKNNASSPSQASLLMLGYVVFVSVTICIIVAAFQYFRLNRPIRRLQDAAQRITNGDFSVRLKPYLGTNKKNEIEILYEDFNKMAEELSTTETLKTDFISSVSHEIKTPIAIIENYASFLQSKNIDEKERSKYIKTIIQGARRLSELVNDILNMNKLEHLKIIPKEKPYSLDEQIRRCVIFSENLWSDKKITISADLNDVTISYDESLLELVWNNLISNAVKYTDAGGEINILLKKEEGYAIVSIRDNGCGMDEKTLHHIFDKFYQGDTSRSREGNGLGLSMVKKIISILDGEISVDSQLGIGSSFTIKLKI</sequence>
<dbReference type="PROSITE" id="PS50109">
    <property type="entry name" value="HIS_KIN"/>
    <property type="match status" value="1"/>
</dbReference>
<dbReference type="CDD" id="cd00075">
    <property type="entry name" value="HATPase"/>
    <property type="match status" value="1"/>
</dbReference>
<dbReference type="InterPro" id="IPR036097">
    <property type="entry name" value="HisK_dim/P_sf"/>
</dbReference>
<keyword evidence="8 9" id="KW-0472">Membrane</keyword>
<dbReference type="Pfam" id="PF02518">
    <property type="entry name" value="HATPase_c"/>
    <property type="match status" value="1"/>
</dbReference>
<dbReference type="InterPro" id="IPR004358">
    <property type="entry name" value="Sig_transdc_His_kin-like_C"/>
</dbReference>
<evidence type="ECO:0000256" key="9">
    <source>
        <dbReference type="SAM" id="Phobius"/>
    </source>
</evidence>
<dbReference type="SUPFAM" id="SSF47384">
    <property type="entry name" value="Homodimeric domain of signal transducing histidine kinase"/>
    <property type="match status" value="1"/>
</dbReference>
<proteinExistence type="predicted"/>
<dbReference type="Gene3D" id="3.30.565.10">
    <property type="entry name" value="Histidine kinase-like ATPase, C-terminal domain"/>
    <property type="match status" value="1"/>
</dbReference>
<protein>
    <recommendedName>
        <fullName evidence="3">histidine kinase</fullName>
        <ecNumber evidence="3">2.7.13.3</ecNumber>
    </recommendedName>
</protein>
<evidence type="ECO:0000313" key="12">
    <source>
        <dbReference type="EMBL" id="MDV7715441.1"/>
    </source>
</evidence>
<dbReference type="EC" id="2.7.13.3" evidence="3"/>